<dbReference type="OrthoDB" id="1847170at2759"/>
<keyword evidence="6 9" id="KW-0472">Membrane</keyword>
<evidence type="ECO:0000259" key="10">
    <source>
        <dbReference type="Pfam" id="PF13962"/>
    </source>
</evidence>
<sequence>MDPDLLLAAINGDLDFLQTFHDKSDLHSQLTPSEDTALHVATEFNQPEFAAAAAHCCPPLLWKVNSSGDTALHIAARDERLDLVMLFIGCARKVDEATGESKHLKLLLRMVNRNKDTALHCAARSGSCESVKLLAEADTEVCSFVNNADESPLYLCVASGFYGIHQYIIDCAPSSALYKGPRGLTALHPTLFFQTYSLEKIEALVRWRREMIGKRDNLGMTPLHYAAFYGRIEAMKLFLEYDSSAILLLNKNGDSALHIAAFEGHINVLEELIKCRPDCYNLINNKGRTPLHSAVLGRQVAAVEFILKTPTLERLTNKQDKDGNTALHLAVLHKFYAAIHIITDSTKLSARIVNNRFLTPFDVSDEHDEEVSRAAVSCLDLKMGLMTMHQSAKAQLEKMNKELRENGREEKKTSSSFILNKKSDDQNSELHAALEVILLVAMLVATVTFAAGFTVPGGFISSNGEDQGLAILTKKPAFKVFIVFNTLAFCCSVFAVLFQLHSSLIDYQRRGSQCQDHQLRVRYIKITAFFTTVAILALVLAFSSGTFVVLTESTGLCAYVMCACCFVVLYFGLVFLRRKR</sequence>
<evidence type="ECO:0000256" key="3">
    <source>
        <dbReference type="ARBA" id="ARBA00022737"/>
    </source>
</evidence>
<evidence type="ECO:0000256" key="2">
    <source>
        <dbReference type="ARBA" id="ARBA00022692"/>
    </source>
</evidence>
<dbReference type="InterPro" id="IPR002110">
    <property type="entry name" value="Ankyrin_rpt"/>
</dbReference>
<feature type="domain" description="PGG" evidence="10">
    <location>
        <begin position="429"/>
        <end position="549"/>
    </location>
</feature>
<feature type="coiled-coil region" evidence="8">
    <location>
        <begin position="386"/>
        <end position="413"/>
    </location>
</feature>
<gene>
    <name evidence="12" type="primary">LOC111013103</name>
</gene>
<dbReference type="SUPFAM" id="SSF48403">
    <property type="entry name" value="Ankyrin repeat"/>
    <property type="match status" value="2"/>
</dbReference>
<reference evidence="12" key="1">
    <citation type="submission" date="2025-08" db="UniProtKB">
        <authorList>
            <consortium name="RefSeq"/>
        </authorList>
    </citation>
    <scope>IDENTIFICATION</scope>
    <source>
        <strain evidence="12">OHB3-1</strain>
    </source>
</reference>
<evidence type="ECO:0000256" key="8">
    <source>
        <dbReference type="SAM" id="Coils"/>
    </source>
</evidence>
<dbReference type="KEGG" id="mcha:111013103"/>
<dbReference type="Proteomes" id="UP000504603">
    <property type="component" value="Unplaced"/>
</dbReference>
<dbReference type="PANTHER" id="PTHR24186">
    <property type="entry name" value="PROTEIN PHOSPHATASE 1 REGULATORY SUBUNIT"/>
    <property type="match status" value="1"/>
</dbReference>
<feature type="transmembrane region" description="Helical" evidence="9">
    <location>
        <begin position="556"/>
        <end position="576"/>
    </location>
</feature>
<dbReference type="InterPro" id="IPR036770">
    <property type="entry name" value="Ankyrin_rpt-contain_sf"/>
</dbReference>
<dbReference type="Pfam" id="PF12796">
    <property type="entry name" value="Ank_2"/>
    <property type="match status" value="3"/>
</dbReference>
<dbReference type="Gene3D" id="1.25.40.20">
    <property type="entry name" value="Ankyrin repeat-containing domain"/>
    <property type="match status" value="2"/>
</dbReference>
<comment type="subcellular location">
    <subcellularLocation>
        <location evidence="1">Membrane</location>
        <topology evidence="1">Multi-pass membrane protein</topology>
    </subcellularLocation>
</comment>
<protein>
    <submittedName>
        <fullName evidence="12">Ankyrin-2-like</fullName>
    </submittedName>
</protein>
<keyword evidence="3" id="KW-0677">Repeat</keyword>
<keyword evidence="8" id="KW-0175">Coiled coil</keyword>
<evidence type="ECO:0000256" key="9">
    <source>
        <dbReference type="SAM" id="Phobius"/>
    </source>
</evidence>
<keyword evidence="2 9" id="KW-0812">Transmembrane</keyword>
<evidence type="ECO:0000256" key="5">
    <source>
        <dbReference type="ARBA" id="ARBA00023043"/>
    </source>
</evidence>
<evidence type="ECO:0000313" key="12">
    <source>
        <dbReference type="RefSeq" id="XP_022143169.1"/>
    </source>
</evidence>
<proteinExistence type="predicted"/>
<accession>A0A6J1CNI9</accession>
<evidence type="ECO:0000256" key="1">
    <source>
        <dbReference type="ARBA" id="ARBA00004141"/>
    </source>
</evidence>
<dbReference type="GO" id="GO:0005886">
    <property type="term" value="C:plasma membrane"/>
    <property type="evidence" value="ECO:0007669"/>
    <property type="project" value="TreeGrafter"/>
</dbReference>
<dbReference type="SMART" id="SM00248">
    <property type="entry name" value="ANK"/>
    <property type="match status" value="8"/>
</dbReference>
<dbReference type="RefSeq" id="XP_022143169.1">
    <property type="nucleotide sequence ID" value="XM_022287477.1"/>
</dbReference>
<keyword evidence="4 9" id="KW-1133">Transmembrane helix</keyword>
<dbReference type="InterPro" id="IPR026961">
    <property type="entry name" value="PGG_dom"/>
</dbReference>
<dbReference type="Pfam" id="PF13962">
    <property type="entry name" value="PGG"/>
    <property type="match status" value="1"/>
</dbReference>
<keyword evidence="11" id="KW-1185">Reference proteome</keyword>
<feature type="repeat" description="ANK" evidence="7">
    <location>
        <begin position="218"/>
        <end position="244"/>
    </location>
</feature>
<dbReference type="GeneID" id="111013103"/>
<evidence type="ECO:0000256" key="4">
    <source>
        <dbReference type="ARBA" id="ARBA00022989"/>
    </source>
</evidence>
<name>A0A6J1CNI9_MOMCH</name>
<dbReference type="PROSITE" id="PS50297">
    <property type="entry name" value="ANK_REP_REGION"/>
    <property type="match status" value="2"/>
</dbReference>
<dbReference type="Pfam" id="PF13606">
    <property type="entry name" value="Ank_3"/>
    <property type="match status" value="1"/>
</dbReference>
<feature type="transmembrane region" description="Helical" evidence="9">
    <location>
        <begin position="436"/>
        <end position="460"/>
    </location>
</feature>
<feature type="transmembrane region" description="Helical" evidence="9">
    <location>
        <begin position="480"/>
        <end position="505"/>
    </location>
</feature>
<keyword evidence="5 7" id="KW-0040">ANK repeat</keyword>
<evidence type="ECO:0000256" key="7">
    <source>
        <dbReference type="PROSITE-ProRule" id="PRU00023"/>
    </source>
</evidence>
<feature type="repeat" description="ANK" evidence="7">
    <location>
        <begin position="252"/>
        <end position="274"/>
    </location>
</feature>
<organism evidence="11 12">
    <name type="scientific">Momordica charantia</name>
    <name type="common">Bitter gourd</name>
    <name type="synonym">Balsam pear</name>
    <dbReference type="NCBI Taxonomy" id="3673"/>
    <lineage>
        <taxon>Eukaryota</taxon>
        <taxon>Viridiplantae</taxon>
        <taxon>Streptophyta</taxon>
        <taxon>Embryophyta</taxon>
        <taxon>Tracheophyta</taxon>
        <taxon>Spermatophyta</taxon>
        <taxon>Magnoliopsida</taxon>
        <taxon>eudicotyledons</taxon>
        <taxon>Gunneridae</taxon>
        <taxon>Pentapetalae</taxon>
        <taxon>rosids</taxon>
        <taxon>fabids</taxon>
        <taxon>Cucurbitales</taxon>
        <taxon>Cucurbitaceae</taxon>
        <taxon>Momordiceae</taxon>
        <taxon>Momordica</taxon>
    </lineage>
</organism>
<evidence type="ECO:0000313" key="11">
    <source>
        <dbReference type="Proteomes" id="UP000504603"/>
    </source>
</evidence>
<dbReference type="PROSITE" id="PS50088">
    <property type="entry name" value="ANK_REPEAT"/>
    <property type="match status" value="2"/>
</dbReference>
<feature type="transmembrane region" description="Helical" evidence="9">
    <location>
        <begin position="526"/>
        <end position="550"/>
    </location>
</feature>
<dbReference type="PANTHER" id="PTHR24186:SF50">
    <property type="entry name" value="ANKYRIN REPEAT-CONTAINING PROTEIN ITN1-LIKE ISOFORM X1"/>
    <property type="match status" value="1"/>
</dbReference>
<dbReference type="AlphaFoldDB" id="A0A6J1CNI9"/>
<evidence type="ECO:0000256" key="6">
    <source>
        <dbReference type="ARBA" id="ARBA00023136"/>
    </source>
</evidence>